<reference evidence="3" key="1">
    <citation type="submission" date="2018-05" db="EMBL/GenBank/DDBJ databases">
        <authorList>
            <person name="Lanie J.A."/>
            <person name="Ng W.-L."/>
            <person name="Kazmierczak K.M."/>
            <person name="Andrzejewski T.M."/>
            <person name="Davidsen T.M."/>
            <person name="Wayne K.J."/>
            <person name="Tettelin H."/>
            <person name="Glass J.I."/>
            <person name="Rusch D."/>
            <person name="Podicherti R."/>
            <person name="Tsui H.-C.T."/>
            <person name="Winkler M.E."/>
        </authorList>
    </citation>
    <scope>NUCLEOTIDE SEQUENCE</scope>
</reference>
<protein>
    <recommendedName>
        <fullName evidence="2">Amidohydrolase-related domain-containing protein</fullName>
    </recommendedName>
</protein>
<evidence type="ECO:0000313" key="3">
    <source>
        <dbReference type="EMBL" id="SVA13184.1"/>
    </source>
</evidence>
<dbReference type="InterPro" id="IPR006680">
    <property type="entry name" value="Amidohydro-rel"/>
</dbReference>
<proteinExistence type="predicted"/>
<name>A0A381TBT1_9ZZZZ</name>
<dbReference type="EMBL" id="UINC01004284">
    <property type="protein sequence ID" value="SVA13184.1"/>
    <property type="molecule type" value="Genomic_DNA"/>
</dbReference>
<feature type="non-terminal residue" evidence="3">
    <location>
        <position position="1"/>
    </location>
</feature>
<dbReference type="SUPFAM" id="SSF51338">
    <property type="entry name" value="Composite domain of metallo-dependent hydrolases"/>
    <property type="match status" value="1"/>
</dbReference>
<dbReference type="SUPFAM" id="SSF51556">
    <property type="entry name" value="Metallo-dependent hydrolases"/>
    <property type="match status" value="1"/>
</dbReference>
<evidence type="ECO:0000259" key="2">
    <source>
        <dbReference type="Pfam" id="PF01979"/>
    </source>
</evidence>
<dbReference type="PANTHER" id="PTHR43794:SF11">
    <property type="entry name" value="AMIDOHYDROLASE-RELATED DOMAIN-CONTAINING PROTEIN"/>
    <property type="match status" value="1"/>
</dbReference>
<feature type="domain" description="Amidohydrolase-related" evidence="2">
    <location>
        <begin position="68"/>
        <end position="315"/>
    </location>
</feature>
<organism evidence="3">
    <name type="scientific">marine metagenome</name>
    <dbReference type="NCBI Taxonomy" id="408172"/>
    <lineage>
        <taxon>unclassified sequences</taxon>
        <taxon>metagenomes</taxon>
        <taxon>ecological metagenomes</taxon>
    </lineage>
</organism>
<dbReference type="Gene3D" id="3.20.20.140">
    <property type="entry name" value="Metal-dependent hydrolases"/>
    <property type="match status" value="1"/>
</dbReference>
<gene>
    <name evidence="3" type="ORF">METZ01_LOCUS66038</name>
</gene>
<dbReference type="PANTHER" id="PTHR43794">
    <property type="entry name" value="AMINOHYDROLASE SSNA-RELATED"/>
    <property type="match status" value="1"/>
</dbReference>
<dbReference type="AlphaFoldDB" id="A0A381TBT1"/>
<keyword evidence="1" id="KW-0378">Hydrolase</keyword>
<dbReference type="Pfam" id="PF01979">
    <property type="entry name" value="Amidohydro_1"/>
    <property type="match status" value="1"/>
</dbReference>
<sequence length="316" mass="33658">VSTTADASAGPTNGTILRPDWLLADANTKPEAGHAVRVVGDVVDAVGPCGTLIANHPDDEVIDLPDRIVLPGFVNAHVHMYGLLAHGIPQDAAPAGFWPFLEEYWWPKVEDGLDHEMVAAAADWACTEMLRSGTTTFLDILEAPNALPDGLAAQAEAVEQSGLRGILSFEATERSGSKVAAAGLDENVRFIKACRDSEKRAGRTASLLSGLVSIHTLFTCSDTFVLEAFDRASELGVLVHAHCNEGVHEGEWCESTHGHRSLEHYDNLGVAGPNFLASQVVHLSDAERRILADRNVRCSHMPLANGEVGGGIAPIP</sequence>
<feature type="non-terminal residue" evidence="3">
    <location>
        <position position="316"/>
    </location>
</feature>
<dbReference type="InterPro" id="IPR032466">
    <property type="entry name" value="Metal_Hydrolase"/>
</dbReference>
<dbReference type="InterPro" id="IPR011059">
    <property type="entry name" value="Metal-dep_hydrolase_composite"/>
</dbReference>
<dbReference type="InterPro" id="IPR050287">
    <property type="entry name" value="MTA/SAH_deaminase"/>
</dbReference>
<dbReference type="GO" id="GO:0016810">
    <property type="term" value="F:hydrolase activity, acting on carbon-nitrogen (but not peptide) bonds"/>
    <property type="evidence" value="ECO:0007669"/>
    <property type="project" value="InterPro"/>
</dbReference>
<evidence type="ECO:0000256" key="1">
    <source>
        <dbReference type="ARBA" id="ARBA00022801"/>
    </source>
</evidence>
<accession>A0A381TBT1</accession>